<organism evidence="3 4">
    <name type="scientific">Desulfitobacterium dehalogenans</name>
    <dbReference type="NCBI Taxonomy" id="36854"/>
    <lineage>
        <taxon>Bacteria</taxon>
        <taxon>Bacillati</taxon>
        <taxon>Bacillota</taxon>
        <taxon>Clostridia</taxon>
        <taxon>Eubacteriales</taxon>
        <taxon>Desulfitobacteriaceae</taxon>
        <taxon>Desulfitobacterium</taxon>
    </lineage>
</organism>
<dbReference type="GO" id="GO:0009254">
    <property type="term" value="P:peptidoglycan turnover"/>
    <property type="evidence" value="ECO:0007669"/>
    <property type="project" value="InterPro"/>
</dbReference>
<evidence type="ECO:0000259" key="2">
    <source>
        <dbReference type="PROSITE" id="PS51109"/>
    </source>
</evidence>
<evidence type="ECO:0000313" key="3">
    <source>
        <dbReference type="EMBL" id="HHY25801.1"/>
    </source>
</evidence>
<dbReference type="PANTHER" id="PTHR39160:SF4">
    <property type="entry name" value="RESUSCITATION-PROMOTING FACTOR RPFB"/>
    <property type="match status" value="1"/>
</dbReference>
<dbReference type="GO" id="GO:0004553">
    <property type="term" value="F:hydrolase activity, hydrolyzing O-glycosyl compounds"/>
    <property type="evidence" value="ECO:0007669"/>
    <property type="project" value="InterPro"/>
</dbReference>
<feature type="domain" description="G5" evidence="2">
    <location>
        <begin position="112"/>
        <end position="192"/>
    </location>
</feature>
<evidence type="ECO:0000313" key="4">
    <source>
        <dbReference type="Proteomes" id="UP000553059"/>
    </source>
</evidence>
<dbReference type="InterPro" id="IPR051933">
    <property type="entry name" value="Resuscitation_pf_RpfB"/>
</dbReference>
<dbReference type="SUPFAM" id="SSF50685">
    <property type="entry name" value="Barwin-like endoglucanases"/>
    <property type="match status" value="1"/>
</dbReference>
<sequence>MYSLPIATYTDYWRSAKNRSLTMGGTLVLAGSTLLYAPADTFPKRIELTLPVFERNNPALSPIPDAPALGREGALLNPEGTVLASEGEIGAAEGSVTESVHGDGEPLIPTIGGQVAMTYRIEDVEIPISTEYIESNNMLPGTSQVQEEGQVGMERHVIRTTTIGGEINDELIIHQFELNAPKKRVVIQNTKPVEREDVDLSQYSIVKTFEVEATAYTYTGNATATGVWPREGLIAVDPRVIPLGTEVYVEGYGYAIAADTGGAIKGNIIDVFFPSLQRCIQWGRRPVVIHILGNA</sequence>
<dbReference type="CDD" id="cd22786">
    <property type="entry name" value="DPBB_YuiC-like"/>
    <property type="match status" value="1"/>
</dbReference>
<dbReference type="PANTHER" id="PTHR39160">
    <property type="entry name" value="CELL WALL-BINDING PROTEIN YOCH"/>
    <property type="match status" value="1"/>
</dbReference>
<dbReference type="Proteomes" id="UP000553059">
    <property type="component" value="Unassembled WGS sequence"/>
</dbReference>
<dbReference type="Gene3D" id="2.20.230.10">
    <property type="entry name" value="Resuscitation-promoting factor rpfb"/>
    <property type="match status" value="1"/>
</dbReference>
<dbReference type="InterPro" id="IPR011098">
    <property type="entry name" value="G5_dom"/>
</dbReference>
<gene>
    <name evidence="3" type="ORF">GX523_03445</name>
</gene>
<dbReference type="SMART" id="SM01208">
    <property type="entry name" value="G5"/>
    <property type="match status" value="1"/>
</dbReference>
<comment type="caution">
    <text evidence="3">The sequence shown here is derived from an EMBL/GenBank/DDBJ whole genome shotgun (WGS) entry which is preliminary data.</text>
</comment>
<dbReference type="EMBL" id="DUTF01000083">
    <property type="protein sequence ID" value="HHY25801.1"/>
    <property type="molecule type" value="Genomic_DNA"/>
</dbReference>
<dbReference type="InterPro" id="IPR010611">
    <property type="entry name" value="3D_dom"/>
</dbReference>
<dbReference type="AlphaFoldDB" id="A0A7C6Z2S5"/>
<dbReference type="PROSITE" id="PS51109">
    <property type="entry name" value="G5"/>
    <property type="match status" value="1"/>
</dbReference>
<evidence type="ECO:0000256" key="1">
    <source>
        <dbReference type="ARBA" id="ARBA00022729"/>
    </source>
</evidence>
<protein>
    <recommendedName>
        <fullName evidence="2">G5 domain-containing protein</fullName>
    </recommendedName>
</protein>
<dbReference type="Pfam" id="PF06725">
    <property type="entry name" value="3D"/>
    <property type="match status" value="1"/>
</dbReference>
<proteinExistence type="predicted"/>
<dbReference type="Gene3D" id="2.40.40.10">
    <property type="entry name" value="RlpA-like domain"/>
    <property type="match status" value="1"/>
</dbReference>
<keyword evidence="1" id="KW-0732">Signal</keyword>
<reference evidence="3 4" key="1">
    <citation type="journal article" date="2020" name="Biotechnol. Biofuels">
        <title>New insights from the biogas microbiome by comprehensive genome-resolved metagenomics of nearly 1600 species originating from multiple anaerobic digesters.</title>
        <authorList>
            <person name="Campanaro S."/>
            <person name="Treu L."/>
            <person name="Rodriguez-R L.M."/>
            <person name="Kovalovszki A."/>
            <person name="Ziels R.M."/>
            <person name="Maus I."/>
            <person name="Zhu X."/>
            <person name="Kougias P.G."/>
            <person name="Basile A."/>
            <person name="Luo G."/>
            <person name="Schluter A."/>
            <person name="Konstantinidis K.T."/>
            <person name="Angelidaki I."/>
        </authorList>
    </citation>
    <scope>NUCLEOTIDE SEQUENCE [LARGE SCALE GENOMIC DNA]</scope>
    <source>
        <strain evidence="3">AS05jafATM_4</strain>
    </source>
</reference>
<dbReference type="Pfam" id="PF07501">
    <property type="entry name" value="G5"/>
    <property type="match status" value="1"/>
</dbReference>
<accession>A0A7C6Z2S5</accession>
<dbReference type="InterPro" id="IPR036908">
    <property type="entry name" value="RlpA-like_sf"/>
</dbReference>
<dbReference type="GO" id="GO:0019867">
    <property type="term" value="C:outer membrane"/>
    <property type="evidence" value="ECO:0007669"/>
    <property type="project" value="InterPro"/>
</dbReference>
<name>A0A7C6Z2S5_9FIRM</name>